<comment type="caution">
    <text evidence="1">The sequence shown here is derived from an EMBL/GenBank/DDBJ whole genome shotgun (WGS) entry which is preliminary data.</text>
</comment>
<evidence type="ECO:0000313" key="1">
    <source>
        <dbReference type="EMBL" id="MEE1673948.1"/>
    </source>
</evidence>
<evidence type="ECO:0000313" key="2">
    <source>
        <dbReference type="Proteomes" id="UP001310248"/>
    </source>
</evidence>
<accession>A0ABU7G3H9</accession>
<keyword evidence="2" id="KW-1185">Reference proteome</keyword>
<organism evidence="1 2">
    <name type="scientific">Agarivorans aestuarii</name>
    <dbReference type="NCBI Taxonomy" id="1563703"/>
    <lineage>
        <taxon>Bacteria</taxon>
        <taxon>Pseudomonadati</taxon>
        <taxon>Pseudomonadota</taxon>
        <taxon>Gammaproteobacteria</taxon>
        <taxon>Alteromonadales</taxon>
        <taxon>Alteromonadaceae</taxon>
        <taxon>Agarivorans</taxon>
    </lineage>
</organism>
<dbReference type="RefSeq" id="WP_329775173.1">
    <property type="nucleotide sequence ID" value="NZ_JAYDYW010000006.1"/>
</dbReference>
<reference evidence="2" key="1">
    <citation type="submission" date="2023-07" db="EMBL/GenBank/DDBJ databases">
        <title>Draft genome sequence of Agarivorans aestuarii strain ZMCS4, a CAZymes producing bacteria isolated from the marine brown algae Clodostephus spongiosus.</title>
        <authorList>
            <person name="Lorente B."/>
            <person name="Cabral C."/>
            <person name="Frias J."/>
            <person name="Faria J."/>
            <person name="Toubarro D."/>
        </authorList>
    </citation>
    <scope>NUCLEOTIDE SEQUENCE [LARGE SCALE GENOMIC DNA]</scope>
    <source>
        <strain evidence="2">ZMCS4</strain>
    </source>
</reference>
<protein>
    <submittedName>
        <fullName evidence="1">YdcH family protein</fullName>
    </submittedName>
</protein>
<dbReference type="Gene3D" id="6.10.280.50">
    <property type="match status" value="1"/>
</dbReference>
<name>A0ABU7G3H9_9ALTE</name>
<sequence length="82" mass="9516">MLGESHSLLHEFPKSKASILSLVKSDQSFARDAQHYEDLDNKIRKLELSNSPIDDQAMHQLKHDRSLLKDSLYQRILQAEKQ</sequence>
<gene>
    <name evidence="1" type="ORF">SNR37_003375</name>
</gene>
<dbReference type="InterPro" id="IPR007420">
    <property type="entry name" value="DUF465"/>
</dbReference>
<dbReference type="InterPro" id="IPR038444">
    <property type="entry name" value="DUF465_sf"/>
</dbReference>
<reference evidence="1 2" key="2">
    <citation type="submission" date="2023-12" db="EMBL/GenBank/DDBJ databases">
        <authorList>
            <consortium name="Cladostephus spongiosus"/>
            <person name="Lorente B."/>
            <person name="Cabral C."/>
            <person name="Frias J."/>
            <person name="Faria J."/>
            <person name="Toubarro D."/>
        </authorList>
    </citation>
    <scope>NUCLEOTIDE SEQUENCE [LARGE SCALE GENOMIC DNA]</scope>
    <source>
        <strain evidence="1 2">ZMCS4</strain>
    </source>
</reference>
<dbReference type="EMBL" id="JAYDYW010000006">
    <property type="protein sequence ID" value="MEE1673948.1"/>
    <property type="molecule type" value="Genomic_DNA"/>
</dbReference>
<proteinExistence type="predicted"/>
<dbReference type="Pfam" id="PF04325">
    <property type="entry name" value="DUF465"/>
    <property type="match status" value="1"/>
</dbReference>
<dbReference type="Proteomes" id="UP001310248">
    <property type="component" value="Unassembled WGS sequence"/>
</dbReference>